<comment type="caution">
    <text evidence="4">The sequence shown here is derived from an EMBL/GenBank/DDBJ whole genome shotgun (WGS) entry which is preliminary data.</text>
</comment>
<organism evidence="4 5">
    <name type="scientific">Paralvinella palmiformis</name>
    <dbReference type="NCBI Taxonomy" id="53620"/>
    <lineage>
        <taxon>Eukaryota</taxon>
        <taxon>Metazoa</taxon>
        <taxon>Spiralia</taxon>
        <taxon>Lophotrochozoa</taxon>
        <taxon>Annelida</taxon>
        <taxon>Polychaeta</taxon>
        <taxon>Sedentaria</taxon>
        <taxon>Canalipalpata</taxon>
        <taxon>Terebellida</taxon>
        <taxon>Terebelliformia</taxon>
        <taxon>Alvinellidae</taxon>
        <taxon>Paralvinella</taxon>
    </lineage>
</organism>
<proteinExistence type="predicted"/>
<dbReference type="GO" id="GO:0000724">
    <property type="term" value="P:double-strand break repair via homologous recombination"/>
    <property type="evidence" value="ECO:0007669"/>
    <property type="project" value="TreeGrafter"/>
</dbReference>
<dbReference type="PANTHER" id="PTHR46358">
    <property type="entry name" value="TONSOKU-LIKE PROTEIN"/>
    <property type="match status" value="1"/>
</dbReference>
<evidence type="ECO:0000256" key="2">
    <source>
        <dbReference type="ARBA" id="ARBA00022737"/>
    </source>
</evidence>
<dbReference type="InterPro" id="IPR032675">
    <property type="entry name" value="LRR_dom_sf"/>
</dbReference>
<dbReference type="InterPro" id="IPR052311">
    <property type="entry name" value="MMS22L-TONSL_complex_comp"/>
</dbReference>
<keyword evidence="2" id="KW-0677">Repeat</keyword>
<dbReference type="Gene3D" id="3.80.10.10">
    <property type="entry name" value="Ribonuclease Inhibitor"/>
    <property type="match status" value="1"/>
</dbReference>
<reference evidence="4" key="1">
    <citation type="journal article" date="2023" name="Mol. Biol. Evol.">
        <title>Third-Generation Sequencing Reveals the Adaptive Role of the Epigenome in Three Deep-Sea Polychaetes.</title>
        <authorList>
            <person name="Perez M."/>
            <person name="Aroh O."/>
            <person name="Sun Y."/>
            <person name="Lan Y."/>
            <person name="Juniper S.K."/>
            <person name="Young C.R."/>
            <person name="Angers B."/>
            <person name="Qian P.Y."/>
        </authorList>
    </citation>
    <scope>NUCLEOTIDE SEQUENCE</scope>
    <source>
        <strain evidence="4">P08H-3</strain>
    </source>
</reference>
<accession>A0AAD9N3Y5</accession>
<evidence type="ECO:0000256" key="1">
    <source>
        <dbReference type="ARBA" id="ARBA00004123"/>
    </source>
</evidence>
<sequence length="213" mass="24010">MLVDCFTTPQGCSWQKPLQSLEELILSHNPLGDSSTSHLISLIQHLPQLTTLHLAACQLSVKFFQDQRINLTEKLKECFPNNSTNAIEVTHDYMTAFRLVSHCKSLQLISLCNHPKLNLDDFQQLISASITSSLDSIIMTGCCFSKTISTNFMDAITSKLYSEVPLKRISFQTVGCLSELDKASLKQIWLEKWPEYGRCDFLGGRTLLFISES</sequence>
<comment type="subcellular location">
    <subcellularLocation>
        <location evidence="1">Nucleus</location>
    </subcellularLocation>
</comment>
<dbReference type="PANTHER" id="PTHR46358:SF1">
    <property type="entry name" value="TONSOKU-LIKE PROTEIN"/>
    <property type="match status" value="1"/>
</dbReference>
<keyword evidence="3" id="KW-0539">Nucleus</keyword>
<protein>
    <submittedName>
        <fullName evidence="4">Uncharacterized protein</fullName>
    </submittedName>
</protein>
<dbReference type="SUPFAM" id="SSF52047">
    <property type="entry name" value="RNI-like"/>
    <property type="match status" value="1"/>
</dbReference>
<name>A0AAD9N3Y5_9ANNE</name>
<dbReference type="AlphaFoldDB" id="A0AAD9N3Y5"/>
<dbReference type="EMBL" id="JAODUP010000230">
    <property type="protein sequence ID" value="KAK2155830.1"/>
    <property type="molecule type" value="Genomic_DNA"/>
</dbReference>
<keyword evidence="5" id="KW-1185">Reference proteome</keyword>
<evidence type="ECO:0000256" key="3">
    <source>
        <dbReference type="ARBA" id="ARBA00023242"/>
    </source>
</evidence>
<evidence type="ECO:0000313" key="5">
    <source>
        <dbReference type="Proteomes" id="UP001208570"/>
    </source>
</evidence>
<gene>
    <name evidence="4" type="ORF">LSH36_230g05021</name>
</gene>
<evidence type="ECO:0000313" key="4">
    <source>
        <dbReference type="EMBL" id="KAK2155830.1"/>
    </source>
</evidence>
<dbReference type="Proteomes" id="UP001208570">
    <property type="component" value="Unassembled WGS sequence"/>
</dbReference>
<dbReference type="GO" id="GO:0043596">
    <property type="term" value="C:nuclear replication fork"/>
    <property type="evidence" value="ECO:0007669"/>
    <property type="project" value="TreeGrafter"/>
</dbReference>
<dbReference type="GO" id="GO:0031297">
    <property type="term" value="P:replication fork processing"/>
    <property type="evidence" value="ECO:0007669"/>
    <property type="project" value="TreeGrafter"/>
</dbReference>